<sequence>MDLLNSMTVFVRVVACENFTTAADQLGISTTMVSNHIRGLETRLGAKLLHRTTRRQSLTDIGRAYYEQCVDILSRIELAETSAREQRANPKGLLRISAVVSLSAHTLVPLIAQYIETYPEVEVELIFSDEVVNLIEGGFDAGIRYGDLPDSGLVARELGRTRLVPCAAPAYLDSHGVPESLADLQGHTCLAFHNTVAQWQWKFGGGDPTCVATKGRFSTNNMPALRTATLAGLGIAMLPRDLADADIREGRLIPLLEAFGAPDRPLHIVYMQDRLMTRKLSSLIDFLVAHFPK</sequence>
<dbReference type="GeneID" id="98341579"/>
<dbReference type="InterPro" id="IPR058163">
    <property type="entry name" value="LysR-type_TF_proteobact-type"/>
</dbReference>
<keyword evidence="6" id="KW-1185">Reference proteome</keyword>
<keyword evidence="2" id="KW-0805">Transcription regulation</keyword>
<dbReference type="Gene3D" id="1.10.10.10">
    <property type="entry name" value="Winged helix-like DNA-binding domain superfamily/Winged helix DNA-binding domain"/>
    <property type="match status" value="1"/>
</dbReference>
<organism evidence="5 6">
    <name type="scientific">Cupriavidus plantarum</name>
    <dbReference type="NCBI Taxonomy" id="942865"/>
    <lineage>
        <taxon>Bacteria</taxon>
        <taxon>Pseudomonadati</taxon>
        <taxon>Pseudomonadota</taxon>
        <taxon>Betaproteobacteria</taxon>
        <taxon>Burkholderiales</taxon>
        <taxon>Burkholderiaceae</taxon>
        <taxon>Cupriavidus</taxon>
    </lineage>
</organism>
<dbReference type="Pfam" id="PF03466">
    <property type="entry name" value="LysR_substrate"/>
    <property type="match status" value="1"/>
</dbReference>
<dbReference type="InterPro" id="IPR005119">
    <property type="entry name" value="LysR_subst-bd"/>
</dbReference>
<dbReference type="InterPro" id="IPR036388">
    <property type="entry name" value="WH-like_DNA-bd_sf"/>
</dbReference>
<dbReference type="GO" id="GO:0003700">
    <property type="term" value="F:DNA-binding transcription factor activity"/>
    <property type="evidence" value="ECO:0007669"/>
    <property type="project" value="InterPro"/>
</dbReference>
<dbReference type="PROSITE" id="PS50931">
    <property type="entry name" value="HTH_LYSR"/>
    <property type="match status" value="1"/>
</dbReference>
<reference evidence="5 6" key="1">
    <citation type="submission" date="2018-05" db="EMBL/GenBank/DDBJ databases">
        <title>Genomic Encyclopedia of Type Strains, Phase IV (KMG-V): Genome sequencing to study the core and pangenomes of soil and plant-associated prokaryotes.</title>
        <authorList>
            <person name="Whitman W."/>
        </authorList>
    </citation>
    <scope>NUCLEOTIDE SEQUENCE [LARGE SCALE GENOMIC DNA]</scope>
    <source>
        <strain evidence="5 6">SLV-132</strain>
    </source>
</reference>
<dbReference type="FunFam" id="1.10.10.10:FF:000001">
    <property type="entry name" value="LysR family transcriptional regulator"/>
    <property type="match status" value="1"/>
</dbReference>
<evidence type="ECO:0000256" key="1">
    <source>
        <dbReference type="ARBA" id="ARBA00009437"/>
    </source>
</evidence>
<gene>
    <name evidence="5" type="ORF">C7419_103491</name>
</gene>
<dbReference type="CDD" id="cd08422">
    <property type="entry name" value="PBP2_CrgA_like"/>
    <property type="match status" value="1"/>
</dbReference>
<evidence type="ECO:0000313" key="5">
    <source>
        <dbReference type="EMBL" id="PWK34172.1"/>
    </source>
</evidence>
<evidence type="ECO:0000313" key="6">
    <source>
        <dbReference type="Proteomes" id="UP000245754"/>
    </source>
</evidence>
<comment type="similarity">
    <text evidence="1">Belongs to the LysR transcriptional regulatory family.</text>
</comment>
<dbReference type="GO" id="GO:0043565">
    <property type="term" value="F:sequence-specific DNA binding"/>
    <property type="evidence" value="ECO:0007669"/>
    <property type="project" value="TreeGrafter"/>
</dbReference>
<dbReference type="RefSeq" id="WP_109584221.1">
    <property type="nucleotide sequence ID" value="NZ_CAJPUX010000002.1"/>
</dbReference>
<evidence type="ECO:0000256" key="3">
    <source>
        <dbReference type="ARBA" id="ARBA00023125"/>
    </source>
</evidence>
<dbReference type="InterPro" id="IPR000847">
    <property type="entry name" value="LysR_HTH_N"/>
</dbReference>
<protein>
    <submittedName>
        <fullName evidence="5">LysR family transcriptional regulator</fullName>
    </submittedName>
</protein>
<dbReference type="SUPFAM" id="SSF46785">
    <property type="entry name" value="Winged helix' DNA-binding domain"/>
    <property type="match status" value="1"/>
</dbReference>
<dbReference type="PANTHER" id="PTHR30537">
    <property type="entry name" value="HTH-TYPE TRANSCRIPTIONAL REGULATOR"/>
    <property type="match status" value="1"/>
</dbReference>
<evidence type="ECO:0000256" key="2">
    <source>
        <dbReference type="ARBA" id="ARBA00023015"/>
    </source>
</evidence>
<proteinExistence type="inferred from homology"/>
<accession>A0A316EST7</accession>
<dbReference type="EMBL" id="QGGT01000003">
    <property type="protein sequence ID" value="PWK34172.1"/>
    <property type="molecule type" value="Genomic_DNA"/>
</dbReference>
<comment type="caution">
    <text evidence="5">The sequence shown here is derived from an EMBL/GenBank/DDBJ whole genome shotgun (WGS) entry which is preliminary data.</text>
</comment>
<name>A0A316EST7_9BURK</name>
<dbReference type="PANTHER" id="PTHR30537:SF5">
    <property type="entry name" value="HTH-TYPE TRANSCRIPTIONAL ACTIVATOR TTDR-RELATED"/>
    <property type="match status" value="1"/>
</dbReference>
<dbReference type="GO" id="GO:0006351">
    <property type="term" value="P:DNA-templated transcription"/>
    <property type="evidence" value="ECO:0007669"/>
    <property type="project" value="TreeGrafter"/>
</dbReference>
<dbReference type="AlphaFoldDB" id="A0A316EST7"/>
<dbReference type="Gene3D" id="3.40.190.290">
    <property type="match status" value="1"/>
</dbReference>
<dbReference type="InterPro" id="IPR036390">
    <property type="entry name" value="WH_DNA-bd_sf"/>
</dbReference>
<dbReference type="Proteomes" id="UP000245754">
    <property type="component" value="Unassembled WGS sequence"/>
</dbReference>
<dbReference type="SUPFAM" id="SSF53850">
    <property type="entry name" value="Periplasmic binding protein-like II"/>
    <property type="match status" value="1"/>
</dbReference>
<evidence type="ECO:0000256" key="4">
    <source>
        <dbReference type="ARBA" id="ARBA00023163"/>
    </source>
</evidence>
<keyword evidence="3" id="KW-0238">DNA-binding</keyword>
<dbReference type="Pfam" id="PF00126">
    <property type="entry name" value="HTH_1"/>
    <property type="match status" value="1"/>
</dbReference>
<keyword evidence="4" id="KW-0804">Transcription</keyword>